<accession>A0A367S3C2</accession>
<keyword evidence="2" id="KW-1185">Reference proteome</keyword>
<name>A0A367S3C2_9NOSO</name>
<evidence type="ECO:0000313" key="2">
    <source>
        <dbReference type="Proteomes" id="UP000252107"/>
    </source>
</evidence>
<comment type="caution">
    <text evidence="1">The sequence shown here is derived from an EMBL/GenBank/DDBJ whole genome shotgun (WGS) entry which is preliminary data.</text>
</comment>
<sequence>MKLAPLIDSVLIVVCIALIPGVAEAQAVTTSNDAAIIINFTKLSNNSTVTSYLQPLNLICLAYQGGLKLHGIPSGGSLVVKTQNRNIIAKDLVKAGVDARILPPQVLNNYNYLNAVNSELTALPDYAGAD</sequence>
<gene>
    <name evidence="1" type="ORF">A6770_34465</name>
</gene>
<proteinExistence type="predicted"/>
<organism evidence="1 2">
    <name type="scientific">Nostoc minutum NIES-26</name>
    <dbReference type="NCBI Taxonomy" id="1844469"/>
    <lineage>
        <taxon>Bacteria</taxon>
        <taxon>Bacillati</taxon>
        <taxon>Cyanobacteriota</taxon>
        <taxon>Cyanophyceae</taxon>
        <taxon>Nostocales</taxon>
        <taxon>Nostocaceae</taxon>
        <taxon>Nostoc</taxon>
    </lineage>
</organism>
<dbReference type="AlphaFoldDB" id="A0A367S3C2"/>
<reference evidence="1" key="1">
    <citation type="submission" date="2016-04" db="EMBL/GenBank/DDBJ databases">
        <authorList>
            <person name="Tabuchi Yagui T.R."/>
        </authorList>
    </citation>
    <scope>NUCLEOTIDE SEQUENCE [LARGE SCALE GENOMIC DNA]</scope>
    <source>
        <strain evidence="1">NIES-26</strain>
    </source>
</reference>
<dbReference type="Proteomes" id="UP000252107">
    <property type="component" value="Unassembled WGS sequence"/>
</dbReference>
<evidence type="ECO:0000313" key="1">
    <source>
        <dbReference type="EMBL" id="RCJ42523.1"/>
    </source>
</evidence>
<protein>
    <submittedName>
        <fullName evidence="1">Uncharacterized protein</fullName>
    </submittedName>
</protein>
<dbReference type="EMBL" id="LXQD01000003">
    <property type="protein sequence ID" value="RCJ42523.1"/>
    <property type="molecule type" value="Genomic_DNA"/>
</dbReference>